<keyword evidence="5 7" id="KW-0472">Membrane</keyword>
<dbReference type="InterPro" id="IPR048524">
    <property type="entry name" value="Lamp2-like_TM"/>
</dbReference>
<dbReference type="GO" id="GO:0005886">
    <property type="term" value="C:plasma membrane"/>
    <property type="evidence" value="ECO:0007669"/>
    <property type="project" value="TreeGrafter"/>
</dbReference>
<dbReference type="AlphaFoldDB" id="A0A7R9KP02"/>
<dbReference type="PANTHER" id="PTHR11506:SF35">
    <property type="entry name" value="LYSOSOME-ASSOCIATED MEMBRANE GLYCOPROTEIN 5"/>
    <property type="match status" value="1"/>
</dbReference>
<dbReference type="EMBL" id="OC858352">
    <property type="protein sequence ID" value="CAD7626360.1"/>
    <property type="molecule type" value="Genomic_DNA"/>
</dbReference>
<dbReference type="GO" id="GO:0005765">
    <property type="term" value="C:lysosomal membrane"/>
    <property type="evidence" value="ECO:0007669"/>
    <property type="project" value="TreeGrafter"/>
</dbReference>
<dbReference type="CDD" id="cd12087">
    <property type="entry name" value="TM_EGFR-like"/>
    <property type="match status" value="1"/>
</dbReference>
<reference evidence="10" key="1">
    <citation type="submission" date="2020-11" db="EMBL/GenBank/DDBJ databases">
        <authorList>
            <person name="Tran Van P."/>
        </authorList>
    </citation>
    <scope>NUCLEOTIDE SEQUENCE</scope>
</reference>
<evidence type="ECO:0000313" key="10">
    <source>
        <dbReference type="EMBL" id="CAD7626360.1"/>
    </source>
</evidence>
<sequence length="168" mass="18458">MEALTISFKNEFNTSATLTLTFNRTADNKTVFVQDVELSFLLSKALFPQFIDEKAYNTTVKASNPTSDLFSVASVHSYTCSAAQSVQLSHSTSGIIDIQIDFLKSKVEAYIEDAKKGEWDSEIDCKSSEISDVVPIAVGAALAGLVVIVLIAYFIGRRRSRRLAYQSV</sequence>
<organism evidence="10">
    <name type="scientific">Medioppia subpectinata</name>
    <dbReference type="NCBI Taxonomy" id="1979941"/>
    <lineage>
        <taxon>Eukaryota</taxon>
        <taxon>Metazoa</taxon>
        <taxon>Ecdysozoa</taxon>
        <taxon>Arthropoda</taxon>
        <taxon>Chelicerata</taxon>
        <taxon>Arachnida</taxon>
        <taxon>Acari</taxon>
        <taxon>Acariformes</taxon>
        <taxon>Sarcoptiformes</taxon>
        <taxon>Oribatida</taxon>
        <taxon>Brachypylina</taxon>
        <taxon>Oppioidea</taxon>
        <taxon>Oppiidae</taxon>
        <taxon>Medioppia</taxon>
    </lineage>
</organism>
<dbReference type="GO" id="GO:0031902">
    <property type="term" value="C:late endosome membrane"/>
    <property type="evidence" value="ECO:0007669"/>
    <property type="project" value="TreeGrafter"/>
</dbReference>
<protein>
    <recommendedName>
        <fullName evidence="9">Lysosome-associated membrane glycoprotein 2-like transmembrane domain-containing protein</fullName>
    </recommendedName>
</protein>
<evidence type="ECO:0000256" key="4">
    <source>
        <dbReference type="ARBA" id="ARBA00022989"/>
    </source>
</evidence>
<keyword evidence="11" id="KW-1185">Reference proteome</keyword>
<comment type="subcellular location">
    <subcellularLocation>
        <location evidence="1">Cell membrane</location>
        <topology evidence="1">Single-pass type I membrane protein</topology>
    </subcellularLocation>
    <subcellularLocation>
        <location evidence="7">Membrane</location>
        <topology evidence="7">Single-pass type I membrane protein</topology>
    </subcellularLocation>
</comment>
<evidence type="ECO:0000256" key="7">
    <source>
        <dbReference type="PROSITE-ProRule" id="PRU00740"/>
    </source>
</evidence>
<evidence type="ECO:0000256" key="5">
    <source>
        <dbReference type="ARBA" id="ARBA00023136"/>
    </source>
</evidence>
<evidence type="ECO:0000256" key="3">
    <source>
        <dbReference type="ARBA" id="ARBA00022729"/>
    </source>
</evidence>
<feature type="transmembrane region" description="Helical" evidence="8">
    <location>
        <begin position="133"/>
        <end position="155"/>
    </location>
</feature>
<evidence type="ECO:0000256" key="1">
    <source>
        <dbReference type="ARBA" id="ARBA00004251"/>
    </source>
</evidence>
<comment type="caution">
    <text evidence="7">Lacks conserved residue(s) required for the propagation of feature annotation.</text>
</comment>
<dbReference type="PANTHER" id="PTHR11506">
    <property type="entry name" value="LYSOSOME-ASSOCIATED MEMBRANE GLYCOPROTEIN"/>
    <property type="match status" value="1"/>
</dbReference>
<accession>A0A7R9KP02</accession>
<evidence type="ECO:0000256" key="6">
    <source>
        <dbReference type="ARBA" id="ARBA00023180"/>
    </source>
</evidence>
<evidence type="ECO:0000256" key="2">
    <source>
        <dbReference type="ARBA" id="ARBA00022692"/>
    </source>
</evidence>
<dbReference type="Gene3D" id="2.40.160.110">
    <property type="match status" value="1"/>
</dbReference>
<dbReference type="GO" id="GO:0072594">
    <property type="term" value="P:establishment of protein localization to organelle"/>
    <property type="evidence" value="ECO:0007669"/>
    <property type="project" value="TreeGrafter"/>
</dbReference>
<evidence type="ECO:0000313" key="11">
    <source>
        <dbReference type="Proteomes" id="UP000759131"/>
    </source>
</evidence>
<keyword evidence="6" id="KW-0325">Glycoprotein</keyword>
<keyword evidence="4 8" id="KW-1133">Transmembrane helix</keyword>
<feature type="domain" description="Lysosome-associated membrane glycoprotein 2-like transmembrane" evidence="9">
    <location>
        <begin position="134"/>
        <end position="161"/>
    </location>
</feature>
<dbReference type="OrthoDB" id="6511935at2759"/>
<name>A0A7R9KP02_9ACAR</name>
<proteinExistence type="inferred from homology"/>
<keyword evidence="2 7" id="KW-0812">Transmembrane</keyword>
<dbReference type="Pfam" id="PF21222">
    <property type="entry name" value="Lamp2_2nd"/>
    <property type="match status" value="1"/>
</dbReference>
<comment type="similarity">
    <text evidence="7">Belongs to the LAMP family.</text>
</comment>
<dbReference type="Proteomes" id="UP000759131">
    <property type="component" value="Unassembled WGS sequence"/>
</dbReference>
<evidence type="ECO:0000259" key="9">
    <source>
        <dbReference type="Pfam" id="PF21222"/>
    </source>
</evidence>
<dbReference type="InterPro" id="IPR002000">
    <property type="entry name" value="Lysosome-assoc_membr_glycop"/>
</dbReference>
<gene>
    <name evidence="10" type="ORF">OSB1V03_LOCUS6793</name>
</gene>
<dbReference type="PROSITE" id="PS51407">
    <property type="entry name" value="LAMP_3"/>
    <property type="match status" value="1"/>
</dbReference>
<keyword evidence="3" id="KW-0732">Signal</keyword>
<dbReference type="EMBL" id="CAJPIZ010003777">
    <property type="protein sequence ID" value="CAG2106790.1"/>
    <property type="molecule type" value="Genomic_DNA"/>
</dbReference>
<evidence type="ECO:0000256" key="8">
    <source>
        <dbReference type="SAM" id="Phobius"/>
    </source>
</evidence>